<sequence>MAIVSDFTPMGTARLAAGDDGQFIASNGSDQINTRKALPSGKNDPFRRRSCQRPGVEGERTTFENCRGRLRPMKAKYIGTHGGRREQNSMKVGELCDFKTTTLGRGFVPLVWLLYLCCSNFDGNAGIKPWKKEDPLPLGNEKIRQRDSWLRDSQLQSFTDERFAFKLCRIEYAE</sequence>
<gene>
    <name evidence="2" type="ORF">SISNIDRAFT_126783</name>
</gene>
<protein>
    <submittedName>
        <fullName evidence="2">Uncharacterized protein</fullName>
    </submittedName>
</protein>
<organism evidence="2 3">
    <name type="scientific">Sistotremastrum niveocremeum HHB9708</name>
    <dbReference type="NCBI Taxonomy" id="1314777"/>
    <lineage>
        <taxon>Eukaryota</taxon>
        <taxon>Fungi</taxon>
        <taxon>Dikarya</taxon>
        <taxon>Basidiomycota</taxon>
        <taxon>Agaricomycotina</taxon>
        <taxon>Agaricomycetes</taxon>
        <taxon>Sistotremastrales</taxon>
        <taxon>Sistotremastraceae</taxon>
        <taxon>Sertulicium</taxon>
        <taxon>Sertulicium niveocremeum</taxon>
    </lineage>
</organism>
<dbReference type="EMBL" id="KV419411">
    <property type="protein sequence ID" value="KZS92297.1"/>
    <property type="molecule type" value="Genomic_DNA"/>
</dbReference>
<name>A0A164TE86_9AGAM</name>
<keyword evidence="3" id="KW-1185">Reference proteome</keyword>
<dbReference type="AlphaFoldDB" id="A0A164TE86"/>
<accession>A0A164TE86</accession>
<proteinExistence type="predicted"/>
<evidence type="ECO:0000313" key="2">
    <source>
        <dbReference type="EMBL" id="KZS92297.1"/>
    </source>
</evidence>
<feature type="region of interest" description="Disordered" evidence="1">
    <location>
        <begin position="32"/>
        <end position="58"/>
    </location>
</feature>
<reference evidence="2 3" key="1">
    <citation type="journal article" date="2016" name="Mol. Biol. Evol.">
        <title>Comparative Genomics of Early-Diverging Mushroom-Forming Fungi Provides Insights into the Origins of Lignocellulose Decay Capabilities.</title>
        <authorList>
            <person name="Nagy L.G."/>
            <person name="Riley R."/>
            <person name="Tritt A."/>
            <person name="Adam C."/>
            <person name="Daum C."/>
            <person name="Floudas D."/>
            <person name="Sun H."/>
            <person name="Yadav J.S."/>
            <person name="Pangilinan J."/>
            <person name="Larsson K.H."/>
            <person name="Matsuura K."/>
            <person name="Barry K."/>
            <person name="Labutti K."/>
            <person name="Kuo R."/>
            <person name="Ohm R.A."/>
            <person name="Bhattacharya S.S."/>
            <person name="Shirouzu T."/>
            <person name="Yoshinaga Y."/>
            <person name="Martin F.M."/>
            <person name="Grigoriev I.V."/>
            <person name="Hibbett D.S."/>
        </authorList>
    </citation>
    <scope>NUCLEOTIDE SEQUENCE [LARGE SCALE GENOMIC DNA]</scope>
    <source>
        <strain evidence="2 3">HHB9708</strain>
    </source>
</reference>
<evidence type="ECO:0000256" key="1">
    <source>
        <dbReference type="SAM" id="MobiDB-lite"/>
    </source>
</evidence>
<evidence type="ECO:0000313" key="3">
    <source>
        <dbReference type="Proteomes" id="UP000076722"/>
    </source>
</evidence>
<dbReference type="Proteomes" id="UP000076722">
    <property type="component" value="Unassembled WGS sequence"/>
</dbReference>